<reference evidence="4" key="1">
    <citation type="journal article" date="2014" name="Int. J. Syst. Evol. Microbiol.">
        <title>Complete genome sequence of Corynebacterium casei LMG S-19264T (=DSM 44701T), isolated from a smear-ripened cheese.</title>
        <authorList>
            <consortium name="US DOE Joint Genome Institute (JGI-PGF)"/>
            <person name="Walter F."/>
            <person name="Albersmeier A."/>
            <person name="Kalinowski J."/>
            <person name="Ruckert C."/>
        </authorList>
    </citation>
    <scope>NUCLEOTIDE SEQUENCE</scope>
    <source>
        <strain evidence="4">NBRC 101628</strain>
    </source>
</reference>
<feature type="repeat" description="TPR" evidence="3">
    <location>
        <begin position="145"/>
        <end position="178"/>
    </location>
</feature>
<organism evidence="4 5">
    <name type="scientific">Paraferrimonas sedimenticola</name>
    <dbReference type="NCBI Taxonomy" id="375674"/>
    <lineage>
        <taxon>Bacteria</taxon>
        <taxon>Pseudomonadati</taxon>
        <taxon>Pseudomonadota</taxon>
        <taxon>Gammaproteobacteria</taxon>
        <taxon>Alteromonadales</taxon>
        <taxon>Ferrimonadaceae</taxon>
        <taxon>Paraferrimonas</taxon>
    </lineage>
</organism>
<dbReference type="InterPro" id="IPR011990">
    <property type="entry name" value="TPR-like_helical_dom_sf"/>
</dbReference>
<protein>
    <submittedName>
        <fullName evidence="4">Type IV pilus biogenesis/stability protein PilW</fullName>
    </submittedName>
</protein>
<feature type="repeat" description="TPR" evidence="3">
    <location>
        <begin position="41"/>
        <end position="74"/>
    </location>
</feature>
<dbReference type="PROSITE" id="PS50005">
    <property type="entry name" value="TPR"/>
    <property type="match status" value="3"/>
</dbReference>
<dbReference type="SUPFAM" id="SSF48452">
    <property type="entry name" value="TPR-like"/>
    <property type="match status" value="1"/>
</dbReference>
<feature type="repeat" description="TPR" evidence="3">
    <location>
        <begin position="75"/>
        <end position="108"/>
    </location>
</feature>
<dbReference type="Pfam" id="PF13424">
    <property type="entry name" value="TPR_12"/>
    <property type="match status" value="1"/>
</dbReference>
<evidence type="ECO:0000313" key="4">
    <source>
        <dbReference type="EMBL" id="GLP95095.1"/>
    </source>
</evidence>
<evidence type="ECO:0000313" key="5">
    <source>
        <dbReference type="Proteomes" id="UP001161422"/>
    </source>
</evidence>
<dbReference type="InterPro" id="IPR052346">
    <property type="entry name" value="O-mannosyl-transferase_TMTC"/>
</dbReference>
<dbReference type="RefSeq" id="WP_095505878.1">
    <property type="nucleotide sequence ID" value="NZ_BSNC01000001.1"/>
</dbReference>
<dbReference type="NCBIfam" id="TIGR02521">
    <property type="entry name" value="type_IV_pilW"/>
    <property type="match status" value="1"/>
</dbReference>
<accession>A0AA37VWX1</accession>
<name>A0AA37VWX1_9GAMM</name>
<evidence type="ECO:0000256" key="3">
    <source>
        <dbReference type="PROSITE-ProRule" id="PRU00339"/>
    </source>
</evidence>
<dbReference type="PROSITE" id="PS50293">
    <property type="entry name" value="TPR_REGION"/>
    <property type="match status" value="1"/>
</dbReference>
<reference evidence="4" key="2">
    <citation type="submission" date="2023-01" db="EMBL/GenBank/DDBJ databases">
        <title>Draft genome sequence of Paraferrimonas sedimenticola strain NBRC 101628.</title>
        <authorList>
            <person name="Sun Q."/>
            <person name="Mori K."/>
        </authorList>
    </citation>
    <scope>NUCLEOTIDE SEQUENCE</scope>
    <source>
        <strain evidence="4">NBRC 101628</strain>
    </source>
</reference>
<dbReference type="PANTHER" id="PTHR44227:SF3">
    <property type="entry name" value="PROTEIN O-MANNOSYL-TRANSFERASE TMTC4"/>
    <property type="match status" value="1"/>
</dbReference>
<gene>
    <name evidence="4" type="primary">pilF</name>
    <name evidence="4" type="ORF">GCM10007895_04010</name>
</gene>
<dbReference type="InterPro" id="IPR013360">
    <property type="entry name" value="Pilus_4_PilW"/>
</dbReference>
<dbReference type="Proteomes" id="UP001161422">
    <property type="component" value="Unassembled WGS sequence"/>
</dbReference>
<dbReference type="PROSITE" id="PS51257">
    <property type="entry name" value="PROKAR_LIPOPROTEIN"/>
    <property type="match status" value="1"/>
</dbReference>
<dbReference type="AlphaFoldDB" id="A0AA37VWX1"/>
<keyword evidence="5" id="KW-1185">Reference proteome</keyword>
<keyword evidence="1" id="KW-0677">Repeat</keyword>
<proteinExistence type="predicted"/>
<dbReference type="PANTHER" id="PTHR44227">
    <property type="match status" value="1"/>
</dbReference>
<dbReference type="EMBL" id="BSNC01000001">
    <property type="protein sequence ID" value="GLP95095.1"/>
    <property type="molecule type" value="Genomic_DNA"/>
</dbReference>
<evidence type="ECO:0000256" key="2">
    <source>
        <dbReference type="ARBA" id="ARBA00022803"/>
    </source>
</evidence>
<sequence length="257" mass="28669">MRALLLAGLAVTFLGGCVTQTTYSGTDQVVAEKAPNLKAAARDRVRLGLTYLQQGEVERAKFNLDKALQLDDKVVEVHLGRAYYFQTVAEHEAAKDAYRQALRLEPNNGDVLNNFGVYLCRQQEFDESEKLLLRAVQAPDYTLMASTYENLGLCSQSAGKLDKAAQYFEQALNYAPRRSVALIELVNIAVEQNDFGSAQTALDRYHDLAGETPQSLMLGVDIERQLGDLEASKRFGILLLAKFPRSQQAEQYRAERN</sequence>
<dbReference type="Pfam" id="PF13181">
    <property type="entry name" value="TPR_8"/>
    <property type="match status" value="2"/>
</dbReference>
<dbReference type="InterPro" id="IPR019734">
    <property type="entry name" value="TPR_rpt"/>
</dbReference>
<evidence type="ECO:0000256" key="1">
    <source>
        <dbReference type="ARBA" id="ARBA00022737"/>
    </source>
</evidence>
<dbReference type="Gene3D" id="1.25.40.10">
    <property type="entry name" value="Tetratricopeptide repeat domain"/>
    <property type="match status" value="1"/>
</dbReference>
<dbReference type="SMART" id="SM00028">
    <property type="entry name" value="TPR"/>
    <property type="match status" value="4"/>
</dbReference>
<comment type="caution">
    <text evidence="4">The sequence shown here is derived from an EMBL/GenBank/DDBJ whole genome shotgun (WGS) entry which is preliminary data.</text>
</comment>
<keyword evidence="2 3" id="KW-0802">TPR repeat</keyword>